<dbReference type="CDD" id="cd00118">
    <property type="entry name" value="LysM"/>
    <property type="match status" value="1"/>
</dbReference>
<evidence type="ECO:0000313" key="3">
    <source>
        <dbReference type="Proteomes" id="UP000031666"/>
    </source>
</evidence>
<dbReference type="Pfam" id="PF01464">
    <property type="entry name" value="SLT"/>
    <property type="match status" value="1"/>
</dbReference>
<gene>
    <name evidence="2" type="ORF">JCM19241_2522</name>
</gene>
<reference evidence="2 3" key="2">
    <citation type="submission" date="2015-01" db="EMBL/GenBank/DDBJ databases">
        <authorList>
            <consortium name="NBRP consortium"/>
            <person name="Sawabe T."/>
            <person name="Meirelles P."/>
            <person name="Feng G."/>
            <person name="Sayaka M."/>
            <person name="Hattori M."/>
            <person name="Ohkuma M."/>
        </authorList>
    </citation>
    <scope>NUCLEOTIDE SEQUENCE [LARGE SCALE GENOMIC DNA]</scope>
    <source>
        <strain evidence="3">JCM 19241</strain>
    </source>
</reference>
<organism evidence="2 3">
    <name type="scientific">Vibrio ishigakensis</name>
    <dbReference type="NCBI Taxonomy" id="1481914"/>
    <lineage>
        <taxon>Bacteria</taxon>
        <taxon>Pseudomonadati</taxon>
        <taxon>Pseudomonadota</taxon>
        <taxon>Gammaproteobacteria</taxon>
        <taxon>Vibrionales</taxon>
        <taxon>Vibrionaceae</taxon>
        <taxon>Vibrio</taxon>
    </lineage>
</organism>
<accession>A0A0B8Q7Z9</accession>
<feature type="domain" description="LysM" evidence="1">
    <location>
        <begin position="180"/>
        <end position="227"/>
    </location>
</feature>
<proteinExistence type="predicted"/>
<dbReference type="AlphaFoldDB" id="A0A0B8Q7Z9"/>
<dbReference type="InterPro" id="IPR018392">
    <property type="entry name" value="LysM"/>
</dbReference>
<dbReference type="InterPro" id="IPR023346">
    <property type="entry name" value="Lysozyme-like_dom_sf"/>
</dbReference>
<dbReference type="Gene3D" id="1.10.530.10">
    <property type="match status" value="1"/>
</dbReference>
<name>A0A0B8Q7Z9_9VIBR</name>
<dbReference type="STRING" id="1481914.JCM19241_2522"/>
<reference evidence="2 3" key="1">
    <citation type="submission" date="2015-01" db="EMBL/GenBank/DDBJ databases">
        <title>Vibrio sp. C94 JCM 19241 whole genome shotgun sequence.</title>
        <authorList>
            <person name="Sawabe T."/>
            <person name="Meirelles P."/>
            <person name="Feng G."/>
            <person name="Sayaka M."/>
            <person name="Hattori M."/>
            <person name="Ohkuma M."/>
        </authorList>
    </citation>
    <scope>NUCLEOTIDE SEQUENCE [LARGE SCALE GENOMIC DNA]</scope>
    <source>
        <strain evidence="3">JCM 19241</strain>
    </source>
</reference>
<dbReference type="SUPFAM" id="SSF53955">
    <property type="entry name" value="Lysozyme-like"/>
    <property type="match status" value="1"/>
</dbReference>
<dbReference type="PROSITE" id="PS51782">
    <property type="entry name" value="LYSM"/>
    <property type="match status" value="1"/>
</dbReference>
<dbReference type="SMART" id="SM00257">
    <property type="entry name" value="LysM"/>
    <property type="match status" value="1"/>
</dbReference>
<protein>
    <submittedName>
        <fullName evidence="2">Membrane-bound lytic murein transglycosylase D</fullName>
    </submittedName>
</protein>
<comment type="caution">
    <text evidence="2">The sequence shown here is derived from an EMBL/GenBank/DDBJ whole genome shotgun (WGS) entry which is preliminary data.</text>
</comment>
<dbReference type="InterPro" id="IPR008258">
    <property type="entry name" value="Transglycosylase_SLT_dom_1"/>
</dbReference>
<dbReference type="SUPFAM" id="SSF54106">
    <property type="entry name" value="LysM domain"/>
    <property type="match status" value="1"/>
</dbReference>
<sequence length="229" mass="25345">MYGLEQTYWYDGRRDVEASTDAALNYLTYLSDRFDGNWNHAIASYNSGSGRVSSAIRQNRRHGKPIDFFSLKLPKETSGYVPKLMALADIVANQEKYGVSIPPIANKPVLVSVDPKEQLDLGIAAQYAGISVKELQSYNPAYNQWATAPEGPHQLLIPIEKKEQFEKQVQENRGKGIKVTRYKVQSGDTLSQIAQAHNTTMDAIKTANGMSSSASCRCLHPGSDLESKC</sequence>
<dbReference type="InterPro" id="IPR036779">
    <property type="entry name" value="LysM_dom_sf"/>
</dbReference>
<dbReference type="Gene3D" id="3.10.350.10">
    <property type="entry name" value="LysM domain"/>
    <property type="match status" value="1"/>
</dbReference>
<dbReference type="Proteomes" id="UP000031666">
    <property type="component" value="Unassembled WGS sequence"/>
</dbReference>
<evidence type="ECO:0000259" key="1">
    <source>
        <dbReference type="PROSITE" id="PS51782"/>
    </source>
</evidence>
<dbReference type="Pfam" id="PF01476">
    <property type="entry name" value="LysM"/>
    <property type="match status" value="1"/>
</dbReference>
<evidence type="ECO:0000313" key="2">
    <source>
        <dbReference type="EMBL" id="GAM73067.1"/>
    </source>
</evidence>
<dbReference type="EMBL" id="BBSC01000001">
    <property type="protein sequence ID" value="GAM73067.1"/>
    <property type="molecule type" value="Genomic_DNA"/>
</dbReference>